<dbReference type="InterPro" id="IPR050356">
    <property type="entry name" value="SulA_CellDiv_inhibitor"/>
</dbReference>
<gene>
    <name evidence="4" type="ORF">FHR36_005605</name>
</gene>
<reference evidence="4 5" key="1">
    <citation type="submission" date="2022-06" db="EMBL/GenBank/DDBJ databases">
        <title>Sequencing the genomes of 1000 actinobacteria strains.</title>
        <authorList>
            <person name="Klenk H.-P."/>
        </authorList>
    </citation>
    <scope>NUCLEOTIDE SEQUENCE [LARGE SCALE GENOMIC DNA]</scope>
    <source>
        <strain evidence="4 5">DSM 41656</strain>
    </source>
</reference>
<feature type="compositionally biased region" description="Low complexity" evidence="2">
    <location>
        <begin position="635"/>
        <end position="657"/>
    </location>
</feature>
<dbReference type="PANTHER" id="PTHR35369">
    <property type="entry name" value="BLR3025 PROTEIN-RELATED"/>
    <property type="match status" value="1"/>
</dbReference>
<proteinExistence type="predicted"/>
<protein>
    <submittedName>
        <fullName evidence="4">Nucleotidyltransferase/DNA polymerase involved in DNA repair</fullName>
    </submittedName>
</protein>
<dbReference type="InterPro" id="IPR001126">
    <property type="entry name" value="UmuC"/>
</dbReference>
<sequence length="774" mass="78458">MSGLREKDRDGSGTDAGVPRVLVVWCPDWPVVATDPEAGPAGPVAVVDGGKVLACSNAARTAGVRRGQRLRLAQRLCPELTLRERDVEAEIRRFEPVVAAVEAFTPRVEVLRPGLCAIPVKGPSRYFGGEEALAARVHAAVAAALARSLREPPPAAGPDGPAEPADPPIVLLDPRTDGVGDGDGAAPVDPPALALVPPSATDSRPDPAAPAGRPHLTVVPDATAPTAVPGRGSDLPTDTPEASRSAGAVPGRASSGAVSTGTPAVLGLATGVVPADAPAARRPADGAPAAAVPGRASDLPAGTPEASRSAGAAPADAPAASGPADAGSGSEVAAVRSASAEPARCHLGVADGLFAAVLAARVGALVPVGRTAEFLAPYPVAALGDEELADLLSRLGVHTVGAFAALSGTSVADRFGPTGIAAHRLARGLNARPLAPRPEGPDLGAEQLFDPPEESSEPLVFVARMLADQVHAGLAAVGLACQRVSVEVSCAGGRTAARLWRHEGSLTAAALAERVRWQLQAWQSAGTFTGADGGFTALRLVPDGLVPDQGRQLALWGEAVAEDRVVRAVARVQALLGYAGLRQGEAAGGRSPAEESARLPWGESADSAGLGSRPGAADGVRSHGGSAYGTEPLSARPTAATGAAAPLPRRRGTGAAPARRRTVEPPAAPWPGRLEDPAPPVVPPAPVPVAVLDAAGRPVAVSGRAEVSAAPAVLELRGRRLPVVGWTGPWPAVEYWWDPGRSRRRARFQVTVADGRALLLTLEDGAWYVEGAYD</sequence>
<evidence type="ECO:0000259" key="3">
    <source>
        <dbReference type="PROSITE" id="PS50173"/>
    </source>
</evidence>
<feature type="region of interest" description="Disordered" evidence="2">
    <location>
        <begin position="150"/>
        <end position="259"/>
    </location>
</feature>
<feature type="compositionally biased region" description="Low complexity" evidence="2">
    <location>
        <begin position="184"/>
        <end position="198"/>
    </location>
</feature>
<feature type="region of interest" description="Disordered" evidence="2">
    <location>
        <begin position="584"/>
        <end position="679"/>
    </location>
</feature>
<dbReference type="RefSeq" id="WP_253801508.1">
    <property type="nucleotide sequence ID" value="NZ_JAMZDX010000005.1"/>
</dbReference>
<comment type="caution">
    <text evidence="4">The sequence shown here is derived from an EMBL/GenBank/DDBJ whole genome shotgun (WGS) entry which is preliminary data.</text>
</comment>
<feature type="region of interest" description="Disordered" evidence="2">
    <location>
        <begin position="279"/>
        <end position="329"/>
    </location>
</feature>
<evidence type="ECO:0000313" key="4">
    <source>
        <dbReference type="EMBL" id="MCP2312439.1"/>
    </source>
</evidence>
<keyword evidence="1" id="KW-0227">DNA damage</keyword>
<dbReference type="Gene3D" id="3.40.1170.60">
    <property type="match status" value="1"/>
</dbReference>
<evidence type="ECO:0000256" key="2">
    <source>
        <dbReference type="SAM" id="MobiDB-lite"/>
    </source>
</evidence>
<keyword evidence="5" id="KW-1185">Reference proteome</keyword>
<dbReference type="Pfam" id="PF00817">
    <property type="entry name" value="IMS"/>
    <property type="match status" value="1"/>
</dbReference>
<feature type="compositionally biased region" description="Low complexity" evidence="2">
    <location>
        <begin position="309"/>
        <end position="329"/>
    </location>
</feature>
<feature type="compositionally biased region" description="Low complexity" evidence="2">
    <location>
        <begin position="279"/>
        <end position="296"/>
    </location>
</feature>
<feature type="domain" description="UmuC" evidence="3">
    <location>
        <begin position="43"/>
        <end position="111"/>
    </location>
</feature>
<organism evidence="4 5">
    <name type="scientific">Kitasatospora paracochleata</name>
    <dbReference type="NCBI Taxonomy" id="58354"/>
    <lineage>
        <taxon>Bacteria</taxon>
        <taxon>Bacillati</taxon>
        <taxon>Actinomycetota</taxon>
        <taxon>Actinomycetes</taxon>
        <taxon>Kitasatosporales</taxon>
        <taxon>Streptomycetaceae</taxon>
        <taxon>Kitasatospora</taxon>
    </lineage>
</organism>
<dbReference type="PROSITE" id="PS50173">
    <property type="entry name" value="UMUC"/>
    <property type="match status" value="1"/>
</dbReference>
<dbReference type="SUPFAM" id="SSF56672">
    <property type="entry name" value="DNA/RNA polymerases"/>
    <property type="match status" value="2"/>
</dbReference>
<accession>A0ABT1J5C8</accession>
<evidence type="ECO:0000256" key="1">
    <source>
        <dbReference type="ARBA" id="ARBA00022763"/>
    </source>
</evidence>
<dbReference type="Proteomes" id="UP001206483">
    <property type="component" value="Unassembled WGS sequence"/>
</dbReference>
<evidence type="ECO:0000313" key="5">
    <source>
        <dbReference type="Proteomes" id="UP001206483"/>
    </source>
</evidence>
<dbReference type="PANTHER" id="PTHR35369:SF2">
    <property type="entry name" value="BLR3025 PROTEIN"/>
    <property type="match status" value="1"/>
</dbReference>
<name>A0ABT1J5C8_9ACTN</name>
<dbReference type="InterPro" id="IPR043502">
    <property type="entry name" value="DNA/RNA_pol_sf"/>
</dbReference>
<dbReference type="EMBL" id="JAMZDX010000005">
    <property type="protein sequence ID" value="MCP2312439.1"/>
    <property type="molecule type" value="Genomic_DNA"/>
</dbReference>